<comment type="caution">
    <text evidence="3">The sequence shown here is derived from an EMBL/GenBank/DDBJ whole genome shotgun (WGS) entry which is preliminary data.</text>
</comment>
<dbReference type="GO" id="GO:0005739">
    <property type="term" value="C:mitochondrion"/>
    <property type="evidence" value="ECO:0007669"/>
    <property type="project" value="TreeGrafter"/>
</dbReference>
<accession>A0AAE1EFZ7</accession>
<proteinExistence type="predicted"/>
<dbReference type="InterPro" id="IPR052794">
    <property type="entry name" value="Mito_Ser_Protease_LACTB"/>
</dbReference>
<dbReference type="PANTHER" id="PTHR46520">
    <property type="entry name" value="SERINE BETA-LACTAMASE-LIKE PROTEIN LACTB, MITOCHONDRIAL"/>
    <property type="match status" value="1"/>
</dbReference>
<organism evidence="3 4">
    <name type="scientific">Petrolisthes cinctipes</name>
    <name type="common">Flat porcelain crab</name>
    <dbReference type="NCBI Taxonomy" id="88211"/>
    <lineage>
        <taxon>Eukaryota</taxon>
        <taxon>Metazoa</taxon>
        <taxon>Ecdysozoa</taxon>
        <taxon>Arthropoda</taxon>
        <taxon>Crustacea</taxon>
        <taxon>Multicrustacea</taxon>
        <taxon>Malacostraca</taxon>
        <taxon>Eumalacostraca</taxon>
        <taxon>Eucarida</taxon>
        <taxon>Decapoda</taxon>
        <taxon>Pleocyemata</taxon>
        <taxon>Anomura</taxon>
        <taxon>Galatheoidea</taxon>
        <taxon>Porcellanidae</taxon>
        <taxon>Petrolisthes</taxon>
    </lineage>
</organism>
<dbReference type="InterPro" id="IPR001466">
    <property type="entry name" value="Beta-lactam-related"/>
</dbReference>
<reference evidence="3" key="1">
    <citation type="submission" date="2023-10" db="EMBL/GenBank/DDBJ databases">
        <title>Genome assemblies of two species of porcelain crab, Petrolisthes cinctipes and Petrolisthes manimaculis (Anomura: Porcellanidae).</title>
        <authorList>
            <person name="Angst P."/>
        </authorList>
    </citation>
    <scope>NUCLEOTIDE SEQUENCE</scope>
    <source>
        <strain evidence="3">PB745_01</strain>
        <tissue evidence="3">Gill</tissue>
    </source>
</reference>
<feature type="domain" description="Beta-lactamase-related" evidence="2">
    <location>
        <begin position="234"/>
        <end position="455"/>
    </location>
</feature>
<sequence>MQEAGAPGIVVAVSVDGNTVWSDGFGYADLENNVRCVPETVMRVASISKSLTMTVVAQLWEAGKLDLDAPIQKYIPDFPRKTYEGEEVTITTRQLISHKSGIRHYALKDPNKEKGKEKDEKEKGESKTKGKGKEGGEKDKEEGQTKDSGKSAEENITALKGKQSKMKGEGQDEQQDEKKKALETNTEKVKANGAEEKRKEINEVLISQVNKRKKNNKKKKKEEEEEDEFDMEEYYIKEEFETIKEALELFQNDDLFFKPGTGYMYTTHGWTVVSAVVEAVVGKPFTQVATKLFWDLGLDHTYLDKNDPIIYNRASYYLRDKRGRLKNAPYVDNSYKWAGGGFLSTVGDLCKFGNAMLYASQHTGGGGLPGCLKASTVRQLWTPVEGTIKSWHPNGGYGMGWTASKGGATRGFCRDYKTSASHSGGAIGASSVLLILPDEGTMETKVSKGKAENKEMTHDVGTDGKKNSKGSDGTTEINEKDAGRKTVGSESDLASIKKDDDVTGGTRVDHPPKGVVVALITNMQGVGLHQVATQVAHIFQEVYTRKEGRHNTRPIFSS</sequence>
<dbReference type="Pfam" id="PF00144">
    <property type="entry name" value="Beta-lactamase"/>
    <property type="match status" value="2"/>
</dbReference>
<feature type="compositionally biased region" description="Basic and acidic residues" evidence="1">
    <location>
        <begin position="495"/>
        <end position="511"/>
    </location>
</feature>
<dbReference type="PANTHER" id="PTHR46520:SF1">
    <property type="entry name" value="SERINE BETA-LACTAMASE-LIKE PROTEIN LACTB, MITOCHONDRIAL"/>
    <property type="match status" value="1"/>
</dbReference>
<dbReference type="GO" id="GO:0019216">
    <property type="term" value="P:regulation of lipid metabolic process"/>
    <property type="evidence" value="ECO:0007669"/>
    <property type="project" value="TreeGrafter"/>
</dbReference>
<feature type="compositionally biased region" description="Basic and acidic residues" evidence="1">
    <location>
        <begin position="166"/>
        <end position="195"/>
    </location>
</feature>
<feature type="compositionally biased region" description="Basic and acidic residues" evidence="1">
    <location>
        <begin position="106"/>
        <end position="153"/>
    </location>
</feature>
<protein>
    <recommendedName>
        <fullName evidence="2">Beta-lactamase-related domain-containing protein</fullName>
    </recommendedName>
</protein>
<feature type="region of interest" description="Disordered" evidence="1">
    <location>
        <begin position="444"/>
        <end position="511"/>
    </location>
</feature>
<dbReference type="EMBL" id="JAWQEG010008875">
    <property type="protein sequence ID" value="KAK3849510.1"/>
    <property type="molecule type" value="Genomic_DNA"/>
</dbReference>
<evidence type="ECO:0000256" key="1">
    <source>
        <dbReference type="SAM" id="MobiDB-lite"/>
    </source>
</evidence>
<dbReference type="AlphaFoldDB" id="A0AAE1EFZ7"/>
<dbReference type="GO" id="GO:0006508">
    <property type="term" value="P:proteolysis"/>
    <property type="evidence" value="ECO:0007669"/>
    <property type="project" value="TreeGrafter"/>
</dbReference>
<evidence type="ECO:0000259" key="2">
    <source>
        <dbReference type="Pfam" id="PF00144"/>
    </source>
</evidence>
<feature type="region of interest" description="Disordered" evidence="1">
    <location>
        <begin position="101"/>
        <end position="195"/>
    </location>
</feature>
<dbReference type="GO" id="GO:0008233">
    <property type="term" value="F:peptidase activity"/>
    <property type="evidence" value="ECO:0007669"/>
    <property type="project" value="TreeGrafter"/>
</dbReference>
<evidence type="ECO:0000313" key="4">
    <source>
        <dbReference type="Proteomes" id="UP001286313"/>
    </source>
</evidence>
<dbReference type="SUPFAM" id="SSF56601">
    <property type="entry name" value="beta-lactamase/transpeptidase-like"/>
    <property type="match status" value="1"/>
</dbReference>
<feature type="compositionally biased region" description="Basic and acidic residues" evidence="1">
    <location>
        <begin position="445"/>
        <end position="466"/>
    </location>
</feature>
<keyword evidence="4" id="KW-1185">Reference proteome</keyword>
<name>A0AAE1EFZ7_PETCI</name>
<dbReference type="Proteomes" id="UP001286313">
    <property type="component" value="Unassembled WGS sequence"/>
</dbReference>
<dbReference type="Gene3D" id="3.40.710.10">
    <property type="entry name" value="DD-peptidase/beta-lactamase superfamily"/>
    <property type="match status" value="2"/>
</dbReference>
<feature type="domain" description="Beta-lactamase-related" evidence="2">
    <location>
        <begin position="1"/>
        <end position="113"/>
    </location>
</feature>
<dbReference type="InterPro" id="IPR012338">
    <property type="entry name" value="Beta-lactam/transpept-like"/>
</dbReference>
<gene>
    <name evidence="3" type="ORF">Pcinc_043743</name>
</gene>
<evidence type="ECO:0000313" key="3">
    <source>
        <dbReference type="EMBL" id="KAK3849510.1"/>
    </source>
</evidence>